<comment type="caution">
    <text evidence="1">The sequence shown here is derived from an EMBL/GenBank/DDBJ whole genome shotgun (WGS) entry which is preliminary data.</text>
</comment>
<keyword evidence="2" id="KW-1185">Reference proteome</keyword>
<accession>A0ABR1B1T5</accession>
<evidence type="ECO:0000313" key="1">
    <source>
        <dbReference type="EMBL" id="KAK6633476.1"/>
    </source>
</evidence>
<proteinExistence type="predicted"/>
<protein>
    <submittedName>
        <fullName evidence="1">Uncharacterized protein</fullName>
    </submittedName>
</protein>
<dbReference type="Gene3D" id="4.10.900.10">
    <property type="entry name" value="TCF3-CBD (Catenin binding domain)"/>
    <property type="match status" value="1"/>
</dbReference>
<dbReference type="InterPro" id="IPR027397">
    <property type="entry name" value="Catenin-bd_sf"/>
</dbReference>
<gene>
    <name evidence="1" type="ORF">RUM44_004083</name>
</gene>
<reference evidence="1 2" key="1">
    <citation type="submission" date="2023-09" db="EMBL/GenBank/DDBJ databases">
        <title>Genomes of two closely related lineages of the louse Polyplax serrata with different host specificities.</title>
        <authorList>
            <person name="Martinu J."/>
            <person name="Tarabai H."/>
            <person name="Stefka J."/>
            <person name="Hypsa V."/>
        </authorList>
    </citation>
    <scope>NUCLEOTIDE SEQUENCE [LARGE SCALE GENOMIC DNA]</scope>
    <source>
        <strain evidence="1">98ZLc_SE</strain>
    </source>
</reference>
<dbReference type="EMBL" id="JAWJWF010000004">
    <property type="protein sequence ID" value="KAK6633476.1"/>
    <property type="molecule type" value="Genomic_DNA"/>
</dbReference>
<sequence>MPHVNSGGGGDDFNNDEVKVFKDEGEVEKNSSENLNEEKSDLIDLTESQDHSTQAVIWFCVAPLGATTQEGSSRNYFDSVLLKINSLFYGLEQFPDNFFYFEID</sequence>
<organism evidence="1 2">
    <name type="scientific">Polyplax serrata</name>
    <name type="common">Common mouse louse</name>
    <dbReference type="NCBI Taxonomy" id="468196"/>
    <lineage>
        <taxon>Eukaryota</taxon>
        <taxon>Metazoa</taxon>
        <taxon>Ecdysozoa</taxon>
        <taxon>Arthropoda</taxon>
        <taxon>Hexapoda</taxon>
        <taxon>Insecta</taxon>
        <taxon>Pterygota</taxon>
        <taxon>Neoptera</taxon>
        <taxon>Paraneoptera</taxon>
        <taxon>Psocodea</taxon>
        <taxon>Troctomorpha</taxon>
        <taxon>Phthiraptera</taxon>
        <taxon>Anoplura</taxon>
        <taxon>Polyplacidae</taxon>
        <taxon>Polyplax</taxon>
    </lineage>
</organism>
<evidence type="ECO:0000313" key="2">
    <source>
        <dbReference type="Proteomes" id="UP001359485"/>
    </source>
</evidence>
<name>A0ABR1B1T5_POLSC</name>
<dbReference type="Proteomes" id="UP001359485">
    <property type="component" value="Unassembled WGS sequence"/>
</dbReference>